<dbReference type="PROSITE" id="PS50850">
    <property type="entry name" value="MFS"/>
    <property type="match status" value="1"/>
</dbReference>
<dbReference type="InterPro" id="IPR020846">
    <property type="entry name" value="MFS_dom"/>
</dbReference>
<feature type="transmembrane region" description="Helical" evidence="8">
    <location>
        <begin position="414"/>
        <end position="432"/>
    </location>
</feature>
<feature type="transmembrane region" description="Helical" evidence="8">
    <location>
        <begin position="444"/>
        <end position="462"/>
    </location>
</feature>
<accession>A0A1G4MCT9</accession>
<feature type="transmembrane region" description="Helical" evidence="8">
    <location>
        <begin position="108"/>
        <end position="132"/>
    </location>
</feature>
<protein>
    <submittedName>
        <fullName evidence="10">LAFE_0E05160g1_1</fullName>
    </submittedName>
</protein>
<dbReference type="InterPro" id="IPR036259">
    <property type="entry name" value="MFS_trans_sf"/>
</dbReference>
<comment type="similarity">
    <text evidence="2 7">Belongs to the major facilitator superfamily. Sugar transporter (TC 2.A.1.1) family.</text>
</comment>
<comment type="subcellular location">
    <subcellularLocation>
        <location evidence="1">Membrane</location>
        <topology evidence="1">Multi-pass membrane protein</topology>
    </subcellularLocation>
</comment>
<evidence type="ECO:0000256" key="6">
    <source>
        <dbReference type="ARBA" id="ARBA00023136"/>
    </source>
</evidence>
<feature type="transmembrane region" description="Helical" evidence="8">
    <location>
        <begin position="372"/>
        <end position="394"/>
    </location>
</feature>
<evidence type="ECO:0000313" key="11">
    <source>
        <dbReference type="Proteomes" id="UP000190831"/>
    </source>
</evidence>
<keyword evidence="11" id="KW-1185">Reference proteome</keyword>
<name>A0A1G4MCT9_LACFM</name>
<dbReference type="InterPro" id="IPR003663">
    <property type="entry name" value="Sugar/inositol_transpt"/>
</dbReference>
<keyword evidence="5 8" id="KW-1133">Transmembrane helix</keyword>
<dbReference type="Proteomes" id="UP000190831">
    <property type="component" value="Chromosome E"/>
</dbReference>
<dbReference type="FunFam" id="1.20.1250.20:FF:000134">
    <property type="entry name" value="MFS sugar transporter protein"/>
    <property type="match status" value="1"/>
</dbReference>
<dbReference type="PRINTS" id="PR00171">
    <property type="entry name" value="SUGRTRNSPORT"/>
</dbReference>
<dbReference type="NCBIfam" id="TIGR00879">
    <property type="entry name" value="SP"/>
    <property type="match status" value="1"/>
</dbReference>
<dbReference type="GO" id="GO:0016020">
    <property type="term" value="C:membrane"/>
    <property type="evidence" value="ECO:0007669"/>
    <property type="project" value="UniProtKB-SubCell"/>
</dbReference>
<dbReference type="InterPro" id="IPR050360">
    <property type="entry name" value="MFS_Sugar_Transporters"/>
</dbReference>
<feature type="domain" description="Major facilitator superfamily (MFS) profile" evidence="9">
    <location>
        <begin position="40"/>
        <end position="497"/>
    </location>
</feature>
<dbReference type="PROSITE" id="PS00217">
    <property type="entry name" value="SUGAR_TRANSPORT_2"/>
    <property type="match status" value="1"/>
</dbReference>
<dbReference type="AlphaFoldDB" id="A0A1G4MCT9"/>
<evidence type="ECO:0000256" key="1">
    <source>
        <dbReference type="ARBA" id="ARBA00004141"/>
    </source>
</evidence>
<reference evidence="11" key="1">
    <citation type="submission" date="2016-03" db="EMBL/GenBank/DDBJ databases">
        <authorList>
            <person name="Devillers H."/>
        </authorList>
    </citation>
    <scope>NUCLEOTIDE SEQUENCE [LARGE SCALE GENOMIC DNA]</scope>
</reference>
<dbReference type="OrthoDB" id="4057868at2759"/>
<dbReference type="EMBL" id="LT598488">
    <property type="protein sequence ID" value="SCW01690.1"/>
    <property type="molecule type" value="Genomic_DNA"/>
</dbReference>
<feature type="transmembrane region" description="Helical" evidence="8">
    <location>
        <begin position="77"/>
        <end position="101"/>
    </location>
</feature>
<feature type="transmembrane region" description="Helical" evidence="8">
    <location>
        <begin position="213"/>
        <end position="233"/>
    </location>
</feature>
<feature type="transmembrane region" description="Helical" evidence="8">
    <location>
        <begin position="144"/>
        <end position="169"/>
    </location>
</feature>
<evidence type="ECO:0000256" key="4">
    <source>
        <dbReference type="ARBA" id="ARBA00022692"/>
    </source>
</evidence>
<evidence type="ECO:0000313" key="10">
    <source>
        <dbReference type="EMBL" id="SCW01690.1"/>
    </source>
</evidence>
<evidence type="ECO:0000259" key="9">
    <source>
        <dbReference type="PROSITE" id="PS50850"/>
    </source>
</evidence>
<feature type="transmembrane region" description="Helical" evidence="8">
    <location>
        <begin position="305"/>
        <end position="327"/>
    </location>
</feature>
<feature type="transmembrane region" description="Helical" evidence="8">
    <location>
        <begin position="347"/>
        <end position="365"/>
    </location>
</feature>
<evidence type="ECO:0000256" key="7">
    <source>
        <dbReference type="RuleBase" id="RU003346"/>
    </source>
</evidence>
<keyword evidence="4 8" id="KW-0812">Transmembrane</keyword>
<feature type="transmembrane region" description="Helical" evidence="8">
    <location>
        <begin position="181"/>
        <end position="201"/>
    </location>
</feature>
<dbReference type="PANTHER" id="PTHR48022">
    <property type="entry name" value="PLASTIDIC GLUCOSE TRANSPORTER 4"/>
    <property type="match status" value="1"/>
</dbReference>
<dbReference type="PANTHER" id="PTHR48022:SF64">
    <property type="entry name" value="MAJOR FACILITATOR SUPERFAMILY (MFS) PROFILE DOMAIN-CONTAINING PROTEIN"/>
    <property type="match status" value="1"/>
</dbReference>
<evidence type="ECO:0000256" key="3">
    <source>
        <dbReference type="ARBA" id="ARBA00022448"/>
    </source>
</evidence>
<proteinExistence type="inferred from homology"/>
<sequence length="542" mass="60758">MKSISSNTEEPDALRLNDVLPDFDGKKWYQLTHIRKLLGVFFIITLTATNNGYDGSLLNSLYTEDSFNNAIGNVEGAILGAMSNGFGFGCFVTFFFAPYIIDGLGRKYSLLISNFVMIIGTIVQSCSGVWALNLPEGYKGRDVYGMLIAARFILGIGSGVMSIAAPALISELAYPTHRQTVMTFYNSSWYLGAIVAAWVSFGCRNLANDWNWRLPAIMQGFFPILQIALLYYIPESPRFLVSKGKIAKAREILMKYHAGDDEIRGGPLVDYEVSEITMAIQQERVFSETTSYKDFIRTAANRKRLWIICWIGIFMQLSGNGLVSYYLGKVLTSIGITSVTEQLVVNGGLMIYNWGVCLIQSLFIVNHLKRRVVFNCSIGGMLLCFTIWTILSAINQQRNFEDKSLGKGVLAMIFFYYFCYNFGLNGQPFLYVTEILPYSLRAKGCNVFTGIQYIVMVYNGFVNPIAMDAIEWKYYIVYCCILVVEFAVCFLTFVETSGRTLEEVSEVFGDGIASMPELAVAMALEDGKKDLNFDTEHIETKS</sequence>
<evidence type="ECO:0000256" key="8">
    <source>
        <dbReference type="SAM" id="Phobius"/>
    </source>
</evidence>
<evidence type="ECO:0000256" key="2">
    <source>
        <dbReference type="ARBA" id="ARBA00010992"/>
    </source>
</evidence>
<organism evidence="10 11">
    <name type="scientific">Lachancea fermentati</name>
    <name type="common">Zygosaccharomyces fermentati</name>
    <dbReference type="NCBI Taxonomy" id="4955"/>
    <lineage>
        <taxon>Eukaryota</taxon>
        <taxon>Fungi</taxon>
        <taxon>Dikarya</taxon>
        <taxon>Ascomycota</taxon>
        <taxon>Saccharomycotina</taxon>
        <taxon>Saccharomycetes</taxon>
        <taxon>Saccharomycetales</taxon>
        <taxon>Saccharomycetaceae</taxon>
        <taxon>Lachancea</taxon>
    </lineage>
</organism>
<dbReference type="OMA" id="IQWCGNQ"/>
<evidence type="ECO:0000256" key="5">
    <source>
        <dbReference type="ARBA" id="ARBA00022989"/>
    </source>
</evidence>
<dbReference type="GO" id="GO:0005351">
    <property type="term" value="F:carbohydrate:proton symporter activity"/>
    <property type="evidence" value="ECO:0007669"/>
    <property type="project" value="TreeGrafter"/>
</dbReference>
<keyword evidence="6 8" id="KW-0472">Membrane</keyword>
<dbReference type="InterPro" id="IPR005828">
    <property type="entry name" value="MFS_sugar_transport-like"/>
</dbReference>
<gene>
    <name evidence="10" type="ORF">LAFE_0E05160G</name>
</gene>
<keyword evidence="3 7" id="KW-0813">Transport</keyword>
<feature type="transmembrane region" description="Helical" evidence="8">
    <location>
        <begin position="474"/>
        <end position="494"/>
    </location>
</feature>
<dbReference type="Gene3D" id="1.20.1250.20">
    <property type="entry name" value="MFS general substrate transporter like domains"/>
    <property type="match status" value="1"/>
</dbReference>
<dbReference type="Pfam" id="PF00083">
    <property type="entry name" value="Sugar_tr"/>
    <property type="match status" value="1"/>
</dbReference>
<feature type="transmembrane region" description="Helical" evidence="8">
    <location>
        <begin position="37"/>
        <end position="53"/>
    </location>
</feature>
<dbReference type="SUPFAM" id="SSF103473">
    <property type="entry name" value="MFS general substrate transporter"/>
    <property type="match status" value="1"/>
</dbReference>
<dbReference type="InterPro" id="IPR005829">
    <property type="entry name" value="Sugar_transporter_CS"/>
</dbReference>